<keyword evidence="2" id="KW-0238">DNA-binding</keyword>
<dbReference type="RefSeq" id="WP_210854611.1">
    <property type="nucleotide sequence ID" value="NZ_JAGQDD010000010.1"/>
</dbReference>
<keyword evidence="3" id="KW-1185">Reference proteome</keyword>
<evidence type="ECO:0000313" key="2">
    <source>
        <dbReference type="EMBL" id="MBQ0931630.1"/>
    </source>
</evidence>
<dbReference type="AlphaFoldDB" id="A0A940YBJ0"/>
<dbReference type="Proteomes" id="UP000676246">
    <property type="component" value="Unassembled WGS sequence"/>
</dbReference>
<reference evidence="2 3" key="1">
    <citation type="submission" date="2021-04" db="EMBL/GenBank/DDBJ databases">
        <title>The genome sequence of Ideonella sp. 3Y2.</title>
        <authorList>
            <person name="Liu Y."/>
        </authorList>
    </citation>
    <scope>NUCLEOTIDE SEQUENCE [LARGE SCALE GENOMIC DNA]</scope>
    <source>
        <strain evidence="2 3">3Y2</strain>
    </source>
</reference>
<evidence type="ECO:0000259" key="1">
    <source>
        <dbReference type="Pfam" id="PF09836"/>
    </source>
</evidence>
<accession>A0A940YBJ0</accession>
<protein>
    <submittedName>
        <fullName evidence="2">DNA-binding domain-containing protein</fullName>
    </submittedName>
</protein>
<dbReference type="EMBL" id="JAGQDD010000010">
    <property type="protein sequence ID" value="MBQ0931630.1"/>
    <property type="molecule type" value="Genomic_DNA"/>
</dbReference>
<gene>
    <name evidence="2" type="ORF">KAK03_14175</name>
</gene>
<organism evidence="2 3">
    <name type="scientific">Ideonella alba</name>
    <dbReference type="NCBI Taxonomy" id="2824118"/>
    <lineage>
        <taxon>Bacteria</taxon>
        <taxon>Pseudomonadati</taxon>
        <taxon>Pseudomonadota</taxon>
        <taxon>Betaproteobacteria</taxon>
        <taxon>Burkholderiales</taxon>
        <taxon>Sphaerotilaceae</taxon>
        <taxon>Ideonella</taxon>
    </lineage>
</organism>
<dbReference type="GO" id="GO:0003677">
    <property type="term" value="F:DNA binding"/>
    <property type="evidence" value="ECO:0007669"/>
    <property type="project" value="UniProtKB-KW"/>
</dbReference>
<proteinExistence type="predicted"/>
<feature type="domain" description="Putative DNA-binding" evidence="1">
    <location>
        <begin position="10"/>
        <end position="96"/>
    </location>
</feature>
<dbReference type="Gene3D" id="1.10.150.690">
    <property type="entry name" value="DUF2063"/>
    <property type="match status" value="1"/>
</dbReference>
<dbReference type="Pfam" id="PF09836">
    <property type="entry name" value="DUF2063"/>
    <property type="match status" value="1"/>
</dbReference>
<sequence length="256" mass="27598">MSGSLEPMLRAFTRGLTGDDPAPALALLRPLRGRAPLLGVYRHAYRARMSAALRDNHPVLHRVLGDEAFDALAADYLAAHPSQRASIRWFGDGLAEAIAMGGMPHAAALADLARFEWTLGQVLDDPDAPALDAQTLQSQPPEAWATLPLRLHPAARLLALDWDITPLWQALQADEQAQTAQPAARPHQVLVWRQGLARHWRIVDEDEAQLLHTLAEGTSIGALCTVAAAHSPDAADAAPARVAASLHRWLADGVLT</sequence>
<dbReference type="InterPro" id="IPR018640">
    <property type="entry name" value="DUF2063"/>
</dbReference>
<evidence type="ECO:0000313" key="3">
    <source>
        <dbReference type="Proteomes" id="UP000676246"/>
    </source>
</evidence>
<dbReference type="InterPro" id="IPR044922">
    <property type="entry name" value="DUF2063_N_sf"/>
</dbReference>
<comment type="caution">
    <text evidence="2">The sequence shown here is derived from an EMBL/GenBank/DDBJ whole genome shotgun (WGS) entry which is preliminary data.</text>
</comment>
<name>A0A940YBJ0_9BURK</name>